<reference evidence="2" key="2">
    <citation type="submission" date="2020-10" db="UniProtKB">
        <authorList>
            <consortium name="WormBaseParasite"/>
        </authorList>
    </citation>
    <scope>IDENTIFICATION</scope>
</reference>
<reference evidence="1" key="1">
    <citation type="journal article" date="2013" name="Genetics">
        <title>The draft genome and transcriptome of Panagrellus redivivus are shaped by the harsh demands of a free-living lifestyle.</title>
        <authorList>
            <person name="Srinivasan J."/>
            <person name="Dillman A.R."/>
            <person name="Macchietto M.G."/>
            <person name="Heikkinen L."/>
            <person name="Lakso M."/>
            <person name="Fracchia K.M."/>
            <person name="Antoshechkin I."/>
            <person name="Mortazavi A."/>
            <person name="Wong G."/>
            <person name="Sternberg P.W."/>
        </authorList>
    </citation>
    <scope>NUCLEOTIDE SEQUENCE [LARGE SCALE GENOMIC DNA]</scope>
    <source>
        <strain evidence="1">MT8872</strain>
    </source>
</reference>
<proteinExistence type="predicted"/>
<organism evidence="1 2">
    <name type="scientific">Panagrellus redivivus</name>
    <name type="common">Microworm</name>
    <dbReference type="NCBI Taxonomy" id="6233"/>
    <lineage>
        <taxon>Eukaryota</taxon>
        <taxon>Metazoa</taxon>
        <taxon>Ecdysozoa</taxon>
        <taxon>Nematoda</taxon>
        <taxon>Chromadorea</taxon>
        <taxon>Rhabditida</taxon>
        <taxon>Tylenchina</taxon>
        <taxon>Panagrolaimomorpha</taxon>
        <taxon>Panagrolaimoidea</taxon>
        <taxon>Panagrolaimidae</taxon>
        <taxon>Panagrellus</taxon>
    </lineage>
</organism>
<evidence type="ECO:0000313" key="1">
    <source>
        <dbReference type="Proteomes" id="UP000492821"/>
    </source>
</evidence>
<protein>
    <submittedName>
        <fullName evidence="2">Transposase</fullName>
    </submittedName>
</protein>
<accession>A0A7E4W706</accession>
<dbReference type="WBParaSite" id="Pan_g8369.t1">
    <property type="protein sequence ID" value="Pan_g8369.t1"/>
    <property type="gene ID" value="Pan_g8369"/>
</dbReference>
<dbReference type="AlphaFoldDB" id="A0A7E4W706"/>
<sequence length="85" mass="9469">MAPSGNPALSFHPDVVVWRRRPSMERFETVVVFLSAKAKTKDTLDGQHSGFWAPTNVFLFAVGSPRVATAPTRRLVTILGVYRRV</sequence>
<keyword evidence="1" id="KW-1185">Reference proteome</keyword>
<name>A0A7E4W706_PANRE</name>
<evidence type="ECO:0000313" key="2">
    <source>
        <dbReference type="WBParaSite" id="Pan_g8369.t1"/>
    </source>
</evidence>
<dbReference type="Proteomes" id="UP000492821">
    <property type="component" value="Unassembled WGS sequence"/>
</dbReference>